<accession>A0A5B0L3Z0</accession>
<sequence>MDVDLHFVAGGRACHGAIAPLLLARFVHRMPEISHQTQQRFDWNAFMFRTVPDGRLSSAQGRRAWAAGLFRLHEEGGWGIDPLRMPEHRMPIGRAGSRHADGLPPIRRDDAGHAR</sequence>
<feature type="compositionally biased region" description="Basic and acidic residues" evidence="1">
    <location>
        <begin position="98"/>
        <end position="115"/>
    </location>
</feature>
<dbReference type="Proteomes" id="UP000325333">
    <property type="component" value="Unassembled WGS sequence"/>
</dbReference>
<organism evidence="2 3">
    <name type="scientific">Azospirillum argentinense</name>
    <dbReference type="NCBI Taxonomy" id="2970906"/>
    <lineage>
        <taxon>Bacteria</taxon>
        <taxon>Pseudomonadati</taxon>
        <taxon>Pseudomonadota</taxon>
        <taxon>Alphaproteobacteria</taxon>
        <taxon>Rhodospirillales</taxon>
        <taxon>Azospirillaceae</taxon>
        <taxon>Azospirillum</taxon>
    </lineage>
</organism>
<evidence type="ECO:0000256" key="1">
    <source>
        <dbReference type="SAM" id="MobiDB-lite"/>
    </source>
</evidence>
<reference evidence="2 3" key="1">
    <citation type="submission" date="2019-07" db="EMBL/GenBank/DDBJ databases">
        <title>Genome sequencing of the stress-tolerant strain Azospirillum brasilense Az19.</title>
        <authorList>
            <person name="Maroniche G.A."/>
            <person name="Garcia J.E."/>
            <person name="Pagnussat L."/>
            <person name="Amenta M."/>
            <person name="Creus C.M."/>
        </authorList>
    </citation>
    <scope>NUCLEOTIDE SEQUENCE [LARGE SCALE GENOMIC DNA]</scope>
    <source>
        <strain evidence="2 3">Az19</strain>
    </source>
</reference>
<name>A0A5B0L3Z0_9PROT</name>
<gene>
    <name evidence="2" type="ORF">FH063_000773</name>
</gene>
<protein>
    <submittedName>
        <fullName evidence="2">Uncharacterized protein</fullName>
    </submittedName>
</protein>
<comment type="caution">
    <text evidence="2">The sequence shown here is derived from an EMBL/GenBank/DDBJ whole genome shotgun (WGS) entry which is preliminary data.</text>
</comment>
<feature type="region of interest" description="Disordered" evidence="1">
    <location>
        <begin position="89"/>
        <end position="115"/>
    </location>
</feature>
<dbReference type="AlphaFoldDB" id="A0A5B0L3Z0"/>
<evidence type="ECO:0000313" key="2">
    <source>
        <dbReference type="EMBL" id="KAA1058573.1"/>
    </source>
</evidence>
<proteinExistence type="predicted"/>
<dbReference type="EMBL" id="VEWN01000001">
    <property type="protein sequence ID" value="KAA1058573.1"/>
    <property type="molecule type" value="Genomic_DNA"/>
</dbReference>
<evidence type="ECO:0000313" key="3">
    <source>
        <dbReference type="Proteomes" id="UP000325333"/>
    </source>
</evidence>